<keyword evidence="4 5" id="KW-0949">S-adenosyl-L-methionine</keyword>
<evidence type="ECO:0000313" key="7">
    <source>
        <dbReference type="Proteomes" id="UP000198233"/>
    </source>
</evidence>
<evidence type="ECO:0000256" key="1">
    <source>
        <dbReference type="ARBA" id="ARBA00022603"/>
    </source>
</evidence>
<comment type="catalytic activity">
    <reaction evidence="5">
        <text>a 3-demethylubiquinol + S-adenosyl-L-methionine = a ubiquinol + S-adenosyl-L-homocysteine + H(+)</text>
        <dbReference type="Rhea" id="RHEA:44380"/>
        <dbReference type="Rhea" id="RHEA-COMP:9566"/>
        <dbReference type="Rhea" id="RHEA-COMP:10914"/>
        <dbReference type="ChEBI" id="CHEBI:15378"/>
        <dbReference type="ChEBI" id="CHEBI:17976"/>
        <dbReference type="ChEBI" id="CHEBI:57856"/>
        <dbReference type="ChEBI" id="CHEBI:59789"/>
        <dbReference type="ChEBI" id="CHEBI:84422"/>
        <dbReference type="EC" id="2.1.1.64"/>
    </reaction>
</comment>
<dbReference type="Proteomes" id="UP000198233">
    <property type="component" value="Chromosome"/>
</dbReference>
<dbReference type="Gene3D" id="3.40.50.150">
    <property type="entry name" value="Vaccinia Virus protein VP39"/>
    <property type="match status" value="1"/>
</dbReference>
<dbReference type="InterPro" id="IPR010233">
    <property type="entry name" value="UbiG_MeTrfase"/>
</dbReference>
<gene>
    <name evidence="5" type="primary">ubiG</name>
    <name evidence="6" type="ORF">CFF01_19025</name>
</gene>
<dbReference type="EC" id="2.1.1.64" evidence="5"/>
<evidence type="ECO:0000256" key="4">
    <source>
        <dbReference type="ARBA" id="ARBA00022691"/>
    </source>
</evidence>
<feature type="binding site" evidence="5">
    <location>
        <position position="99"/>
    </location>
    <ligand>
        <name>S-adenosyl-L-methionine</name>
        <dbReference type="ChEBI" id="CHEBI:59789"/>
    </ligand>
</feature>
<protein>
    <recommendedName>
        <fullName evidence="5">Ubiquinone biosynthesis O-methyltransferase</fullName>
    </recommendedName>
    <alternativeName>
        <fullName evidence="5">2-polyprenyl-6-hydroxyphenol methylase</fullName>
        <ecNumber evidence="5">2.1.1.222</ecNumber>
    </alternativeName>
    <alternativeName>
        <fullName evidence="5">3-demethylubiquinone 3-O-methyltransferase</fullName>
        <ecNumber evidence="5">2.1.1.64</ecNumber>
    </alternativeName>
</protein>
<dbReference type="GO" id="GO:0010420">
    <property type="term" value="F:polyprenyldihydroxybenzoate methyltransferase activity"/>
    <property type="evidence" value="ECO:0007669"/>
    <property type="project" value="InterPro"/>
</dbReference>
<feature type="binding site" evidence="5">
    <location>
        <position position="141"/>
    </location>
    <ligand>
        <name>S-adenosyl-L-methionine</name>
        <dbReference type="ChEBI" id="CHEBI:59789"/>
    </ligand>
</feature>
<dbReference type="EC" id="2.1.1.222" evidence="5"/>
<evidence type="ECO:0000313" key="6">
    <source>
        <dbReference type="EMBL" id="ASJ98508.1"/>
    </source>
</evidence>
<feature type="binding site" evidence="5">
    <location>
        <position position="78"/>
    </location>
    <ligand>
        <name>S-adenosyl-L-methionine</name>
        <dbReference type="ChEBI" id="CHEBI:59789"/>
    </ligand>
</feature>
<dbReference type="Pfam" id="PF13489">
    <property type="entry name" value="Methyltransf_23"/>
    <property type="match status" value="1"/>
</dbReference>
<dbReference type="KEGG" id="smav:CFF01_19025"/>
<accession>A0AAC9U3J8</accession>
<dbReference type="RefSeq" id="WP_088905824.1">
    <property type="nucleotide sequence ID" value="NZ_CP022272.1"/>
</dbReference>
<dbReference type="HAMAP" id="MF_00472">
    <property type="entry name" value="UbiG"/>
    <property type="match status" value="1"/>
</dbReference>
<evidence type="ECO:0000256" key="5">
    <source>
        <dbReference type="HAMAP-Rule" id="MF_00472"/>
    </source>
</evidence>
<keyword evidence="2 5" id="KW-0808">Transferase</keyword>
<dbReference type="SUPFAM" id="SSF53335">
    <property type="entry name" value="S-adenosyl-L-methionine-dependent methyltransferases"/>
    <property type="match status" value="1"/>
</dbReference>
<evidence type="ECO:0000256" key="2">
    <source>
        <dbReference type="ARBA" id="ARBA00022679"/>
    </source>
</evidence>
<dbReference type="AlphaFoldDB" id="A0AAC9U3J8"/>
<comment type="function">
    <text evidence="5">O-methyltransferase that catalyzes the 2 O-methylation steps in the ubiquinone biosynthetic pathway.</text>
</comment>
<dbReference type="EMBL" id="CP022272">
    <property type="protein sequence ID" value="ASJ98508.1"/>
    <property type="molecule type" value="Genomic_DNA"/>
</dbReference>
<comment type="catalytic activity">
    <reaction evidence="5">
        <text>a 3-(all-trans-polyprenyl)benzene-1,2-diol + S-adenosyl-L-methionine = a 2-methoxy-6-(all-trans-polyprenyl)phenol + S-adenosyl-L-homocysteine + H(+)</text>
        <dbReference type="Rhea" id="RHEA:31411"/>
        <dbReference type="Rhea" id="RHEA-COMP:9550"/>
        <dbReference type="Rhea" id="RHEA-COMP:9551"/>
        <dbReference type="ChEBI" id="CHEBI:15378"/>
        <dbReference type="ChEBI" id="CHEBI:57856"/>
        <dbReference type="ChEBI" id="CHEBI:59789"/>
        <dbReference type="ChEBI" id="CHEBI:62729"/>
        <dbReference type="ChEBI" id="CHEBI:62731"/>
        <dbReference type="EC" id="2.1.1.222"/>
    </reaction>
</comment>
<comment type="similarity">
    <text evidence="5">Belongs to the methyltransferase superfamily. UbiG/COQ3 family.</text>
</comment>
<dbReference type="GO" id="GO:0061542">
    <property type="term" value="F:3-demethylubiquinol 3-O-methyltransferase activity"/>
    <property type="evidence" value="ECO:0007669"/>
    <property type="project" value="UniProtKB-UniRule"/>
</dbReference>
<organism evidence="6 7">
    <name type="scientific">Shewanella marisflavi</name>
    <dbReference type="NCBI Taxonomy" id="260364"/>
    <lineage>
        <taxon>Bacteria</taxon>
        <taxon>Pseudomonadati</taxon>
        <taxon>Pseudomonadota</taxon>
        <taxon>Gammaproteobacteria</taxon>
        <taxon>Alteromonadales</taxon>
        <taxon>Shewanellaceae</taxon>
        <taxon>Shewanella</taxon>
    </lineage>
</organism>
<feature type="binding site" evidence="5">
    <location>
        <position position="47"/>
    </location>
    <ligand>
        <name>S-adenosyl-L-methionine</name>
        <dbReference type="ChEBI" id="CHEBI:59789"/>
    </ligand>
</feature>
<dbReference type="CDD" id="cd02440">
    <property type="entry name" value="AdoMet_MTases"/>
    <property type="match status" value="1"/>
</dbReference>
<dbReference type="GO" id="GO:0032259">
    <property type="term" value="P:methylation"/>
    <property type="evidence" value="ECO:0007669"/>
    <property type="project" value="UniProtKB-KW"/>
</dbReference>
<keyword evidence="3 5" id="KW-0831">Ubiquinone biosynthesis</keyword>
<dbReference type="GO" id="GO:0102208">
    <property type="term" value="F:2-polyprenyl-6-hydroxyphenol methylase activity"/>
    <property type="evidence" value="ECO:0007669"/>
    <property type="project" value="UniProtKB-EC"/>
</dbReference>
<proteinExistence type="inferred from homology"/>
<name>A0AAC9U3J8_9GAMM</name>
<evidence type="ECO:0000256" key="3">
    <source>
        <dbReference type="ARBA" id="ARBA00022688"/>
    </source>
</evidence>
<keyword evidence="1 5" id="KW-0489">Methyltransferase</keyword>
<dbReference type="InterPro" id="IPR029063">
    <property type="entry name" value="SAM-dependent_MTases_sf"/>
</dbReference>
<sequence>MLDKSRLSRFKTAIDLQAEIGKFDTLAKEWRDPNGKFKHVLSFNQTRLLAIEKAIASHFNRDLNQDVPFEDLKILDIGCGVGLLCEPLASQGAQVVGIDASEHNITLARRHAESWSLPIDYRHCLAEDLQQHALYDVILNTEVIEHVEDQAALVDTCCRLLAPGGLLIMATLNRTLSAFIIAIIGAEYVMRYLPIGTHDWHHFVKPQELVEMITPHGLSNISVEGMRFNPLTRRWRITESHSVNYLLYASKT</sequence>
<comment type="pathway">
    <text evidence="5">Cofactor biosynthesis; ubiquinone biosynthesis.</text>
</comment>
<dbReference type="PANTHER" id="PTHR43464">
    <property type="entry name" value="METHYLTRANSFERASE"/>
    <property type="match status" value="1"/>
</dbReference>
<reference evidence="6 7" key="1">
    <citation type="submission" date="2017-06" db="EMBL/GenBank/DDBJ databases">
        <title>Complete genome sequence of Shewanella marisflavi EP1 associated with anaerobic 2,4-dinitrotoluene reduction and salt tolerance.</title>
        <authorList>
            <person name="Huang J."/>
        </authorList>
    </citation>
    <scope>NUCLEOTIDE SEQUENCE [LARGE SCALE GENOMIC DNA]</scope>
    <source>
        <strain evidence="6 7">EP1</strain>
    </source>
</reference>
<dbReference type="PANTHER" id="PTHR43464:SF19">
    <property type="entry name" value="UBIQUINONE BIOSYNTHESIS O-METHYLTRANSFERASE, MITOCHONDRIAL"/>
    <property type="match status" value="1"/>
</dbReference>
<dbReference type="NCBIfam" id="TIGR01983">
    <property type="entry name" value="UbiG"/>
    <property type="match status" value="1"/>
</dbReference>